<reference evidence="3 4" key="1">
    <citation type="submission" date="2021-03" db="EMBL/GenBank/DDBJ databases">
        <title>Metabolic Capacity of the Antarctic Cyanobacterium Phormidium pseudopriestleyi that Sustains Oxygenic Photosynthesis in the Presence of Hydrogen Sulfide.</title>
        <authorList>
            <person name="Lumian J.E."/>
            <person name="Jungblut A.D."/>
            <person name="Dillon M.L."/>
            <person name="Hawes I."/>
            <person name="Doran P.T."/>
            <person name="Mackey T.J."/>
            <person name="Dick G.J."/>
            <person name="Grettenberger C.L."/>
            <person name="Sumner D.Y."/>
        </authorList>
    </citation>
    <scope>NUCLEOTIDE SEQUENCE [LARGE SCALE GENOMIC DNA]</scope>
    <source>
        <strain evidence="3 4">FRX01</strain>
    </source>
</reference>
<evidence type="ECO:0000256" key="1">
    <source>
        <dbReference type="SAM" id="Phobius"/>
    </source>
</evidence>
<protein>
    <submittedName>
        <fullName evidence="3">DUF2062 domain-containing protein</fullName>
    </submittedName>
</protein>
<gene>
    <name evidence="3" type="ORF">J0895_14465</name>
</gene>
<dbReference type="EMBL" id="JAFLQW010000380">
    <property type="protein sequence ID" value="MBO0350286.1"/>
    <property type="molecule type" value="Genomic_DNA"/>
</dbReference>
<name>A0ABS3FT51_9CYAN</name>
<dbReference type="PANTHER" id="PTHR40547">
    <property type="entry name" value="SLL0298 PROTEIN"/>
    <property type="match status" value="1"/>
</dbReference>
<organism evidence="3 4">
    <name type="scientific">Phormidium pseudopriestleyi FRX01</name>
    <dbReference type="NCBI Taxonomy" id="1759528"/>
    <lineage>
        <taxon>Bacteria</taxon>
        <taxon>Bacillati</taxon>
        <taxon>Cyanobacteriota</taxon>
        <taxon>Cyanophyceae</taxon>
        <taxon>Oscillatoriophycideae</taxon>
        <taxon>Oscillatoriales</taxon>
        <taxon>Oscillatoriaceae</taxon>
        <taxon>Phormidium</taxon>
    </lineage>
</organism>
<feature type="transmembrane region" description="Helical" evidence="1">
    <location>
        <begin position="144"/>
        <end position="166"/>
    </location>
</feature>
<feature type="domain" description="DUF2062" evidence="2">
    <location>
        <begin position="37"/>
        <end position="177"/>
    </location>
</feature>
<dbReference type="InterPro" id="IPR018639">
    <property type="entry name" value="DUF2062"/>
</dbReference>
<evidence type="ECO:0000259" key="2">
    <source>
        <dbReference type="Pfam" id="PF09835"/>
    </source>
</evidence>
<proteinExistence type="predicted"/>
<evidence type="ECO:0000313" key="4">
    <source>
        <dbReference type="Proteomes" id="UP000664844"/>
    </source>
</evidence>
<accession>A0ABS3FT51</accession>
<keyword evidence="1" id="KW-0472">Membrane</keyword>
<sequence>MLHKHPLQINSWRTQIKRFRLASLFSKRKRPRSRWHRFWRYYYWRLVRQKGSPEFLARGLAAGVFAGLFPLFGLQTILGVALAILFRGNKWMAVAGTWISNPLTYGPIFWLNFEVGQWLLKSHEVFDIERLKSTKALLEVGADFLIILLVGCLVMASLSAFLSYFFGIKLIRRWRTIHRGWRRRHHSSR</sequence>
<comment type="caution">
    <text evidence="3">The sequence shown here is derived from an EMBL/GenBank/DDBJ whole genome shotgun (WGS) entry which is preliminary data.</text>
</comment>
<keyword evidence="4" id="KW-1185">Reference proteome</keyword>
<evidence type="ECO:0000313" key="3">
    <source>
        <dbReference type="EMBL" id="MBO0350286.1"/>
    </source>
</evidence>
<dbReference type="PANTHER" id="PTHR40547:SF1">
    <property type="entry name" value="SLL0298 PROTEIN"/>
    <property type="match status" value="1"/>
</dbReference>
<keyword evidence="1" id="KW-0812">Transmembrane</keyword>
<dbReference type="Pfam" id="PF09835">
    <property type="entry name" value="DUF2062"/>
    <property type="match status" value="1"/>
</dbReference>
<keyword evidence="1" id="KW-1133">Transmembrane helix</keyword>
<dbReference type="RefSeq" id="WP_207088773.1">
    <property type="nucleotide sequence ID" value="NZ_JAFLQW010000380.1"/>
</dbReference>
<feature type="transmembrane region" description="Helical" evidence="1">
    <location>
        <begin position="55"/>
        <end position="86"/>
    </location>
</feature>
<dbReference type="Proteomes" id="UP000664844">
    <property type="component" value="Unassembled WGS sequence"/>
</dbReference>